<evidence type="ECO:0000256" key="1">
    <source>
        <dbReference type="ARBA" id="ARBA00024332"/>
    </source>
</evidence>
<accession>A0ABD1Z1L0</accession>
<comment type="similarity">
    <text evidence="1">Belongs to the DNAI7 family.</text>
</comment>
<dbReference type="PRINTS" id="PR02043">
    <property type="entry name" value="CANCERSCCP1"/>
</dbReference>
<organism evidence="4 5">
    <name type="scientific">Riccia fluitans</name>
    <dbReference type="NCBI Taxonomy" id="41844"/>
    <lineage>
        <taxon>Eukaryota</taxon>
        <taxon>Viridiplantae</taxon>
        <taxon>Streptophyta</taxon>
        <taxon>Embryophyta</taxon>
        <taxon>Marchantiophyta</taxon>
        <taxon>Marchantiopsida</taxon>
        <taxon>Marchantiidae</taxon>
        <taxon>Marchantiales</taxon>
        <taxon>Ricciaceae</taxon>
        <taxon>Riccia</taxon>
    </lineage>
</organism>
<proteinExistence type="inferred from homology"/>
<feature type="domain" description="IC97/Casc1 N-terminal" evidence="3">
    <location>
        <begin position="42"/>
        <end position="240"/>
    </location>
</feature>
<sequence>MGPKKMAQKGNQSPNRQGQMKMSRKEKALAKKIERERWKEVARRTEQERLQKDYDAEVNAKEDARLAKEAHDAWVKAEEDRLFAERTSMKEFYDWRKAEIIRIEAEVKEASDWKRYLESSRLPHASNEAALNSFLGAMRETHDQELEPLINTMIDIFTVATGAEEICLTQEQKADTDGVITYRNYLQRLYELADWRLDQTTAYLLHRSHEYWREKQQNIFCAKAENWKLAFWINHQKNPRFRTLDLPEVEITVNLPKQFALANVAVRLQHRMADPVTRSKNSYMAIGGIFVIDVLGIPPPSKIVKNWTIDQLSSNLSSLIRIGYPIPVIGQAIPAPSAVLPIGITFYLPDYIVILAPVPEFGWWDEEAETWQTEGITDVVYEANSRKLSVQTTKAKSLAVIHNRLVQFPFVSWNIQPVSEQGAVMTLNTPLMVFTIEIGIGWCKLISPEFPECSSFASEEVPPKVMLKDGELERITCLDMAFAAPAFTIASSRWNSTLDKDHCLVRLLEVSDPVAPPTLEKSKVVKTLNYTTKGSAIAELSEKSGEYKEVLLTQHHASLLIALRGQVREESLKKVEKGNAAFTECVKDLAYALRLFSFGP</sequence>
<dbReference type="Pfam" id="PF15927">
    <property type="entry name" value="Casc1_N"/>
    <property type="match status" value="1"/>
</dbReference>
<dbReference type="InterPro" id="IPR023247">
    <property type="entry name" value="IC97/Dnai7-like"/>
</dbReference>
<feature type="compositionally biased region" description="Polar residues" evidence="2">
    <location>
        <begin position="9"/>
        <end position="20"/>
    </location>
</feature>
<dbReference type="EMBL" id="JBHFFA010000002">
    <property type="protein sequence ID" value="KAL2641388.1"/>
    <property type="molecule type" value="Genomic_DNA"/>
</dbReference>
<evidence type="ECO:0000313" key="4">
    <source>
        <dbReference type="EMBL" id="KAL2641388.1"/>
    </source>
</evidence>
<comment type="caution">
    <text evidence="4">The sequence shown here is derived from an EMBL/GenBank/DDBJ whole genome shotgun (WGS) entry which is preliminary data.</text>
</comment>
<reference evidence="4 5" key="1">
    <citation type="submission" date="2024-09" db="EMBL/GenBank/DDBJ databases">
        <title>Chromosome-scale assembly of Riccia fluitans.</title>
        <authorList>
            <person name="Paukszto L."/>
            <person name="Sawicki J."/>
            <person name="Karawczyk K."/>
            <person name="Piernik-Szablinska J."/>
            <person name="Szczecinska M."/>
            <person name="Mazdziarz M."/>
        </authorList>
    </citation>
    <scope>NUCLEOTIDE SEQUENCE [LARGE SCALE GENOMIC DNA]</scope>
    <source>
        <strain evidence="4">Rf_01</strain>
        <tissue evidence="4">Aerial parts of the thallus</tissue>
    </source>
</reference>
<keyword evidence="5" id="KW-1185">Reference proteome</keyword>
<dbReference type="InterPro" id="IPR031826">
    <property type="entry name" value="IC97/Casc1_N"/>
</dbReference>
<protein>
    <recommendedName>
        <fullName evidence="3">IC97/Casc1 N-terminal domain-containing protein</fullName>
    </recommendedName>
</protein>
<evidence type="ECO:0000313" key="5">
    <source>
        <dbReference type="Proteomes" id="UP001605036"/>
    </source>
</evidence>
<evidence type="ECO:0000259" key="3">
    <source>
        <dbReference type="Pfam" id="PF15927"/>
    </source>
</evidence>
<feature type="region of interest" description="Disordered" evidence="2">
    <location>
        <begin position="1"/>
        <end position="30"/>
    </location>
</feature>
<gene>
    <name evidence="4" type="ORF">R1flu_008975</name>
</gene>
<dbReference type="PANTHER" id="PTHR20929">
    <property type="entry name" value="LUNG ADENOMA SUSCEPTIBILITY 1-RELATED"/>
    <property type="match status" value="1"/>
</dbReference>
<dbReference type="PANTHER" id="PTHR20929:SF11">
    <property type="entry name" value="DYNEIN AXONEMAL INTERMEDIATE CHAIN 7"/>
    <property type="match status" value="1"/>
</dbReference>
<name>A0ABD1Z1L0_9MARC</name>
<evidence type="ECO:0000256" key="2">
    <source>
        <dbReference type="SAM" id="MobiDB-lite"/>
    </source>
</evidence>
<dbReference type="AlphaFoldDB" id="A0ABD1Z1L0"/>
<dbReference type="Proteomes" id="UP001605036">
    <property type="component" value="Unassembled WGS sequence"/>
</dbReference>